<keyword evidence="2" id="KW-1185">Reference proteome</keyword>
<reference evidence="1 2" key="1">
    <citation type="journal article" date="2015" name="Proc. Natl. Acad. Sci. U.S.A.">
        <title>The resurrection genome of Boea hygrometrica: A blueprint for survival of dehydration.</title>
        <authorList>
            <person name="Xiao L."/>
            <person name="Yang G."/>
            <person name="Zhang L."/>
            <person name="Yang X."/>
            <person name="Zhao S."/>
            <person name="Ji Z."/>
            <person name="Zhou Q."/>
            <person name="Hu M."/>
            <person name="Wang Y."/>
            <person name="Chen M."/>
            <person name="Xu Y."/>
            <person name="Jin H."/>
            <person name="Xiao X."/>
            <person name="Hu G."/>
            <person name="Bao F."/>
            <person name="Hu Y."/>
            <person name="Wan P."/>
            <person name="Li L."/>
            <person name="Deng X."/>
            <person name="Kuang T."/>
            <person name="Xiang C."/>
            <person name="Zhu J.K."/>
            <person name="Oliver M.J."/>
            <person name="He Y."/>
        </authorList>
    </citation>
    <scope>NUCLEOTIDE SEQUENCE [LARGE SCALE GENOMIC DNA]</scope>
    <source>
        <strain evidence="2">cv. XS01</strain>
    </source>
</reference>
<protein>
    <recommendedName>
        <fullName evidence="3">Dystroglycan-like</fullName>
    </recommendedName>
</protein>
<dbReference type="Proteomes" id="UP000250235">
    <property type="component" value="Unassembled WGS sequence"/>
</dbReference>
<accession>A0A2Z7AC41</accession>
<evidence type="ECO:0000313" key="2">
    <source>
        <dbReference type="Proteomes" id="UP000250235"/>
    </source>
</evidence>
<name>A0A2Z7AC41_9LAMI</name>
<sequence length="333" mass="36513">MASSFTTNALRINFDSVLGIIDNAGMVNMFKALESTWLSGFLGCPSVLYERELEQFFDTTMGKDGDITCEVSGKVVAISDDRFAGVFGLPIEGLVNLSEVPKDLVYDPRSIFSLSSEPISTYGKKRLMKYEFRLFNDILAKSITVKAGSFDAVMHERFLMMTAIHFGIKGDSSATMGDATTFPPLKILSEKTVKTYIATNETINARGKTDEPSVAKIVLEEHCDVLSMQMDSDLVIYRTTLVRTFHVVTICRVDKSEALSVIPRGSWDDVVRRFTKIRWGCIAHNTTHSKTLVAASLSSLLLTAAAPLCAAAPPPPVASVGLVPTVSMKRFRS</sequence>
<dbReference type="AlphaFoldDB" id="A0A2Z7AC41"/>
<organism evidence="1 2">
    <name type="scientific">Dorcoceras hygrometricum</name>
    <dbReference type="NCBI Taxonomy" id="472368"/>
    <lineage>
        <taxon>Eukaryota</taxon>
        <taxon>Viridiplantae</taxon>
        <taxon>Streptophyta</taxon>
        <taxon>Embryophyta</taxon>
        <taxon>Tracheophyta</taxon>
        <taxon>Spermatophyta</taxon>
        <taxon>Magnoliopsida</taxon>
        <taxon>eudicotyledons</taxon>
        <taxon>Gunneridae</taxon>
        <taxon>Pentapetalae</taxon>
        <taxon>asterids</taxon>
        <taxon>lamiids</taxon>
        <taxon>Lamiales</taxon>
        <taxon>Gesneriaceae</taxon>
        <taxon>Didymocarpoideae</taxon>
        <taxon>Trichosporeae</taxon>
        <taxon>Loxocarpinae</taxon>
        <taxon>Dorcoceras</taxon>
    </lineage>
</organism>
<evidence type="ECO:0000313" key="1">
    <source>
        <dbReference type="EMBL" id="KZV19288.1"/>
    </source>
</evidence>
<evidence type="ECO:0008006" key="3">
    <source>
        <dbReference type="Google" id="ProtNLM"/>
    </source>
</evidence>
<dbReference type="EMBL" id="KV016724">
    <property type="protein sequence ID" value="KZV19288.1"/>
    <property type="molecule type" value="Genomic_DNA"/>
</dbReference>
<gene>
    <name evidence="1" type="ORF">F511_33321</name>
</gene>
<proteinExistence type="predicted"/>